<dbReference type="GO" id="GO:0004177">
    <property type="term" value="F:aminopeptidase activity"/>
    <property type="evidence" value="ECO:0007669"/>
    <property type="project" value="UniProtKB-KW"/>
</dbReference>
<dbReference type="PROSITE" id="PS51892">
    <property type="entry name" value="SUBTILASE"/>
    <property type="match status" value="1"/>
</dbReference>
<keyword evidence="9" id="KW-0175">Coiled coil</keyword>
<dbReference type="SUPFAM" id="SSF52743">
    <property type="entry name" value="Subtilisin-like"/>
    <property type="match status" value="1"/>
</dbReference>
<evidence type="ECO:0000256" key="8">
    <source>
        <dbReference type="PROSITE-ProRule" id="PRU01240"/>
    </source>
</evidence>
<dbReference type="InterPro" id="IPR046940">
    <property type="entry name" value="TPPII_Ig-like_sf"/>
</dbReference>
<dbReference type="InterPro" id="IPR023828">
    <property type="entry name" value="Peptidase_S8_Ser-AS"/>
</dbReference>
<evidence type="ECO:0000313" key="15">
    <source>
        <dbReference type="Proteomes" id="UP000006671"/>
    </source>
</evidence>
<evidence type="ECO:0000259" key="13">
    <source>
        <dbReference type="Pfam" id="PF21316"/>
    </source>
</evidence>
<dbReference type="PANTHER" id="PTHR43806">
    <property type="entry name" value="PEPTIDASE S8"/>
    <property type="match status" value="1"/>
</dbReference>
<evidence type="ECO:0000256" key="7">
    <source>
        <dbReference type="ARBA" id="ARBA00022825"/>
    </source>
</evidence>
<evidence type="ECO:0000259" key="11">
    <source>
        <dbReference type="Pfam" id="PF12580"/>
    </source>
</evidence>
<dbReference type="Pfam" id="PF12580">
    <property type="entry name" value="TPPII"/>
    <property type="match status" value="1"/>
</dbReference>
<accession>D2V1R3</accession>
<dbReference type="VEuPathDB" id="AmoebaDB:NAEGRDRAFT_78168"/>
<evidence type="ECO:0000259" key="10">
    <source>
        <dbReference type="Pfam" id="PF00082"/>
    </source>
</evidence>
<feature type="coiled-coil region" evidence="9">
    <location>
        <begin position="160"/>
        <end position="187"/>
    </location>
</feature>
<dbReference type="Gene3D" id="2.20.25.690">
    <property type="match status" value="1"/>
</dbReference>
<dbReference type="Pfam" id="PF21316">
    <property type="entry name" value="TPPII_GBD"/>
    <property type="match status" value="1"/>
</dbReference>
<evidence type="ECO:0000256" key="9">
    <source>
        <dbReference type="SAM" id="Coils"/>
    </source>
</evidence>
<feature type="active site" description="Charge relay system" evidence="8">
    <location>
        <position position="278"/>
    </location>
</feature>
<evidence type="ECO:0000259" key="12">
    <source>
        <dbReference type="Pfam" id="PF21223"/>
    </source>
</evidence>
<dbReference type="Pfam" id="PF21223">
    <property type="entry name" value="TPPII_Ig-like-1"/>
    <property type="match status" value="1"/>
</dbReference>
<evidence type="ECO:0000256" key="2">
    <source>
        <dbReference type="ARBA" id="ARBA00011073"/>
    </source>
</evidence>
<dbReference type="Pfam" id="PF00082">
    <property type="entry name" value="Peptidase_S8"/>
    <property type="match status" value="1"/>
</dbReference>
<dbReference type="KEGG" id="ngr:NAEGRDRAFT_78168"/>
<gene>
    <name evidence="14" type="ORF">NAEGRDRAFT_78168</name>
</gene>
<dbReference type="InterPro" id="IPR048383">
    <property type="entry name" value="TPPII_Ig-like-1"/>
</dbReference>
<dbReference type="InterPro" id="IPR048384">
    <property type="entry name" value="TPPII_GBD"/>
</dbReference>
<feature type="active site" description="Charge relay system" evidence="8">
    <location>
        <position position="463"/>
    </location>
</feature>
<name>D2V1R3_NAEGR</name>
<dbReference type="PANTHER" id="PTHR43806:SF14">
    <property type="entry name" value="TRIPEPTIDYL-PEPTIDASE 2"/>
    <property type="match status" value="1"/>
</dbReference>
<dbReference type="InterPro" id="IPR000209">
    <property type="entry name" value="Peptidase_S8/S53_dom"/>
</dbReference>
<dbReference type="InterPro" id="IPR015500">
    <property type="entry name" value="Peptidase_S8_subtilisin-rel"/>
</dbReference>
<organism evidence="15">
    <name type="scientific">Naegleria gruberi</name>
    <name type="common">Amoeba</name>
    <dbReference type="NCBI Taxonomy" id="5762"/>
    <lineage>
        <taxon>Eukaryota</taxon>
        <taxon>Discoba</taxon>
        <taxon>Heterolobosea</taxon>
        <taxon>Tetramitia</taxon>
        <taxon>Eutetramitia</taxon>
        <taxon>Vahlkampfiidae</taxon>
        <taxon>Naegleria</taxon>
    </lineage>
</organism>
<keyword evidence="4" id="KW-0031">Aminopeptidase</keyword>
<feature type="active site" description="Charge relay system" evidence="8">
    <location>
        <position position="40"/>
    </location>
</feature>
<evidence type="ECO:0000256" key="1">
    <source>
        <dbReference type="ARBA" id="ARBA00001910"/>
    </source>
</evidence>
<feature type="domain" description="Tripeptidyl-peptidase II first Ig-like" evidence="12">
    <location>
        <begin position="550"/>
        <end position="680"/>
    </location>
</feature>
<dbReference type="OrthoDB" id="10256524at2759"/>
<sequence length="1306" mass="148070">MPQSEYPVEGLNPKSEVQGLEFLKLYPNYDGRGVRVAIFDTGIDIGAPGLNGLTTDGKRKIIDVVDCTGSGDVDTKTIVNPDANGIVIGKTGRKLKIDAKWKELNSSNEYHVGIKSVFELYPKPLIDRVKEERKKQFQKKQTEKVNEIKEKSNLLKNSTDEKSKKELSELEKQLDLLNDLMKNYEDSGPLLDCIVFLDEKANVYRAVVVHDSYDAEKNIFETSSFDEQVVDLSNEKLMSDYSLNYEYSTFTELDLLNYSFKIYDNGNLLSIVTTSGSHGSHVAGIVGAHFPDKPELNGAAPGCQIVSCKIGDNRLGSMETGTALNRGLISCYENKCSIINMSYGEPSSLANTGIFREKLEELVYNHNVTFVTSAGNAGPNYTTCGAPASLSDSCIGVGAYVTQSMIKAQYGLSETVPDSQFTWSSRGPTEDGQLCPTISSLGAAITSVPNYTLQSVNRCNGTSMSSPQCSGCLALLYSALIAEGRKWNPYYIKKVLENTARNNHENDEKNVDEHSHHPLSIGSGLVQVLDAFKFIEKQKPFNPDTDDYRYVISIPQRNNARGIYLREFEETHSTQFYTVSIDLVYNEKTKNMSKIEFEKRFKLVPIFSSNNANTVTDHKANETPKFIKAPEFLHIPGTFSFVVQINTEILDENNVYFARIDALDCDNMEFGPVFSVPITVMKPYKLVKSDTEVEYRKTFTYQMKSGELYRQYISTPSCSIQYCKLSLRADEMDTQKMLVFHATQLLDREAYSKYDTRKFIQVSQSDVSTHNIKTVPNRTLELTFGQFWSSPGQCKITVDVEFYGIDSINISNDEIFFDGSEVARKIQLTSSLRNMEMNISAKLDSWKETLSPTNSEDSKLIQIQNNPRNTYFDTEKCSYEMILDYNLKMASDHEIITSLPVLSKLLYECNIESRMLMIFNKNKKLVKVSDYHPEKFKLKKGDYVVRAQFRHDNIATLQKLKNYPLVITHVLAKPISLKLFKHINGALTDVDKQDEKFKLSYGRSNSYALGYSGVEKDLPKEVKAGDRLTGKFQYQGVDVATVPLTFVVPPSFLASEKSTPEKENKADERTAEQKFQDYIIEQQVTYLKKLKAEALPFVNTLLENNPKYLGLLLLKLDILKEQLKTSTEKKDLVNQITQLVDSVTEVANISDLIIHYGSQPKNKTKNEDEESELEQQAYQLKCKEMDKKKDALINSLQTKLDLLLDDTTGSEISDRDTLIKQTMKTLRQFVDPTEKFLFTDVQYDLYFKYQTVALQKLIKSLGEQNENESKLYDLISKLTGEMGFNHWSTLLKNNKKMRFPDSYTLF</sequence>
<evidence type="ECO:0000256" key="3">
    <source>
        <dbReference type="ARBA" id="ARBA00012462"/>
    </source>
</evidence>
<keyword evidence="5 8" id="KW-0645">Protease</keyword>
<comment type="similarity">
    <text evidence="2 8">Belongs to the peptidase S8 family.</text>
</comment>
<dbReference type="GO" id="GO:0005829">
    <property type="term" value="C:cytosol"/>
    <property type="evidence" value="ECO:0007669"/>
    <property type="project" value="TreeGrafter"/>
</dbReference>
<dbReference type="Gene3D" id="2.60.40.3170">
    <property type="match status" value="1"/>
</dbReference>
<feature type="domain" description="Peptidase S8/S53" evidence="10">
    <location>
        <begin position="31"/>
        <end position="506"/>
    </location>
</feature>
<keyword evidence="6 8" id="KW-0378">Hydrolase</keyword>
<dbReference type="OMA" id="SLRDFQC"/>
<dbReference type="PRINTS" id="PR00723">
    <property type="entry name" value="SUBTILISIN"/>
</dbReference>
<dbReference type="InterPro" id="IPR022229">
    <property type="entry name" value="TPPII_Ig-like-2"/>
</dbReference>
<dbReference type="InterPro" id="IPR050131">
    <property type="entry name" value="Peptidase_S8_subtilisin-like"/>
</dbReference>
<dbReference type="InterPro" id="IPR046939">
    <property type="entry name" value="TPPII_C_sf"/>
</dbReference>
<dbReference type="InterPro" id="IPR036852">
    <property type="entry name" value="Peptidase_S8/S53_dom_sf"/>
</dbReference>
<dbReference type="PROSITE" id="PS00137">
    <property type="entry name" value="SUBTILASE_HIS"/>
    <property type="match status" value="1"/>
</dbReference>
<evidence type="ECO:0000256" key="4">
    <source>
        <dbReference type="ARBA" id="ARBA00022438"/>
    </source>
</evidence>
<dbReference type="GO" id="GO:0008240">
    <property type="term" value="F:tripeptidyl-peptidase activity"/>
    <property type="evidence" value="ECO:0007669"/>
    <property type="project" value="UniProtKB-EC"/>
</dbReference>
<evidence type="ECO:0000256" key="6">
    <source>
        <dbReference type="ARBA" id="ARBA00022801"/>
    </source>
</evidence>
<keyword evidence="7 8" id="KW-0720">Serine protease</keyword>
<dbReference type="EC" id="3.4.14.10" evidence="3"/>
<dbReference type="STRING" id="5762.D2V1R3"/>
<dbReference type="eggNOG" id="KOG1114">
    <property type="taxonomic scope" value="Eukaryota"/>
</dbReference>
<evidence type="ECO:0000256" key="5">
    <source>
        <dbReference type="ARBA" id="ARBA00022670"/>
    </source>
</evidence>
<dbReference type="Gene3D" id="1.25.40.710">
    <property type="match status" value="1"/>
</dbReference>
<dbReference type="InParanoid" id="D2V1R3"/>
<reference evidence="14 15" key="1">
    <citation type="journal article" date="2010" name="Cell">
        <title>The genome of Naegleria gruberi illuminates early eukaryotic versatility.</title>
        <authorList>
            <person name="Fritz-Laylin L.K."/>
            <person name="Prochnik S.E."/>
            <person name="Ginger M.L."/>
            <person name="Dacks J.B."/>
            <person name="Carpenter M.L."/>
            <person name="Field M.C."/>
            <person name="Kuo A."/>
            <person name="Paredez A."/>
            <person name="Chapman J."/>
            <person name="Pham J."/>
            <person name="Shu S."/>
            <person name="Neupane R."/>
            <person name="Cipriano M."/>
            <person name="Mancuso J."/>
            <person name="Tu H."/>
            <person name="Salamov A."/>
            <person name="Lindquist E."/>
            <person name="Shapiro H."/>
            <person name="Lucas S."/>
            <person name="Grigoriev I.V."/>
            <person name="Cande W.Z."/>
            <person name="Fulton C."/>
            <person name="Rokhsar D.S."/>
            <person name="Dawson S.C."/>
        </authorList>
    </citation>
    <scope>NUCLEOTIDE SEQUENCE [LARGE SCALE GENOMIC DNA]</scope>
    <source>
        <strain evidence="14 15">NEG-M</strain>
    </source>
</reference>
<evidence type="ECO:0000313" key="14">
    <source>
        <dbReference type="EMBL" id="EFC49355.1"/>
    </source>
</evidence>
<dbReference type="RefSeq" id="XP_002682099.1">
    <property type="nucleotide sequence ID" value="XM_002682053.1"/>
</dbReference>
<dbReference type="Gene3D" id="3.40.50.200">
    <property type="entry name" value="Peptidase S8/S53 domain"/>
    <property type="match status" value="1"/>
</dbReference>
<dbReference type="Proteomes" id="UP000006671">
    <property type="component" value="Unassembled WGS sequence"/>
</dbReference>
<feature type="domain" description="Tripeptidyl peptidase II second Ig-like" evidence="11">
    <location>
        <begin position="830"/>
        <end position="1023"/>
    </location>
</feature>
<dbReference type="GO" id="GO:0006508">
    <property type="term" value="P:proteolysis"/>
    <property type="evidence" value="ECO:0007669"/>
    <property type="project" value="UniProtKB-KW"/>
</dbReference>
<feature type="domain" description="Tripeptidyl-peptidase II galactose-binding" evidence="13">
    <location>
        <begin position="704"/>
        <end position="791"/>
    </location>
</feature>
<dbReference type="PROSITE" id="PS00138">
    <property type="entry name" value="SUBTILASE_SER"/>
    <property type="match status" value="1"/>
</dbReference>
<dbReference type="GeneID" id="8850025"/>
<keyword evidence="15" id="KW-1185">Reference proteome</keyword>
<dbReference type="GO" id="GO:0004252">
    <property type="term" value="F:serine-type endopeptidase activity"/>
    <property type="evidence" value="ECO:0007669"/>
    <property type="project" value="UniProtKB-UniRule"/>
</dbReference>
<proteinExistence type="inferred from homology"/>
<dbReference type="FunCoup" id="D2V1R3">
    <property type="interactions" value="675"/>
</dbReference>
<comment type="catalytic activity">
    <reaction evidence="1">
        <text>Release of an N-terminal tripeptide from a polypeptide.</text>
        <dbReference type="EC" id="3.4.14.10"/>
    </reaction>
</comment>
<dbReference type="EMBL" id="GG738848">
    <property type="protein sequence ID" value="EFC49355.1"/>
    <property type="molecule type" value="Genomic_DNA"/>
</dbReference>
<dbReference type="InterPro" id="IPR022398">
    <property type="entry name" value="Peptidase_S8_His-AS"/>
</dbReference>
<protein>
    <recommendedName>
        <fullName evidence="3">tripeptidyl-peptidase II</fullName>
        <ecNumber evidence="3">3.4.14.10</ecNumber>
    </recommendedName>
</protein>